<dbReference type="Pfam" id="PF00535">
    <property type="entry name" value="Glycos_transf_2"/>
    <property type="match status" value="1"/>
</dbReference>
<dbReference type="Proteomes" id="UP000802098">
    <property type="component" value="Unassembled WGS sequence"/>
</dbReference>
<dbReference type="PANTHER" id="PTHR43685:SF2">
    <property type="entry name" value="GLYCOSYLTRANSFERASE 2-LIKE DOMAIN-CONTAINING PROTEIN"/>
    <property type="match status" value="1"/>
</dbReference>
<dbReference type="CDD" id="cd00761">
    <property type="entry name" value="Glyco_tranf_GTA_type"/>
    <property type="match status" value="1"/>
</dbReference>
<dbReference type="InterPro" id="IPR029044">
    <property type="entry name" value="Nucleotide-diphossugar_trans"/>
</dbReference>
<reference evidence="2 3" key="1">
    <citation type="submission" date="2020-03" db="EMBL/GenBank/DDBJ databases">
        <title>Rubrivivax benzoatilyticus JA2 (sequenced after 10 years sub-culturing).</title>
        <authorList>
            <person name="Gupta D."/>
            <person name="Chintalapati S."/>
            <person name="Chintalapati V.R."/>
        </authorList>
    </citation>
    <scope>NUCLEOTIDE SEQUENCE [LARGE SCALE GENOMIC DNA]</scope>
    <source>
        <strain evidence="2 3">JA2-Mal</strain>
    </source>
</reference>
<organism evidence="2 3">
    <name type="scientific">Rubrivivax benzoatilyticus</name>
    <dbReference type="NCBI Taxonomy" id="316997"/>
    <lineage>
        <taxon>Bacteria</taxon>
        <taxon>Pseudomonadati</taxon>
        <taxon>Pseudomonadota</taxon>
        <taxon>Betaproteobacteria</taxon>
        <taxon>Burkholderiales</taxon>
        <taxon>Sphaerotilaceae</taxon>
        <taxon>Rubrivivax</taxon>
    </lineage>
</organism>
<accession>A0ABX0HZZ6</accession>
<proteinExistence type="predicted"/>
<dbReference type="RefSeq" id="WP_009856360.1">
    <property type="nucleotide sequence ID" value="NZ_JAAOCD010000006.1"/>
</dbReference>
<dbReference type="SUPFAM" id="SSF53448">
    <property type="entry name" value="Nucleotide-diphospho-sugar transferases"/>
    <property type="match status" value="1"/>
</dbReference>
<dbReference type="InterPro" id="IPR050834">
    <property type="entry name" value="Glycosyltransf_2"/>
</dbReference>
<comment type="caution">
    <text evidence="2">The sequence shown here is derived from an EMBL/GenBank/DDBJ whole genome shotgun (WGS) entry which is preliminary data.</text>
</comment>
<name>A0ABX0HZZ6_9BURK</name>
<protein>
    <submittedName>
        <fullName evidence="2">Glycosyltransferase family 2 protein</fullName>
    </submittedName>
</protein>
<dbReference type="EMBL" id="JAAOCD010000006">
    <property type="protein sequence ID" value="NHK99409.1"/>
    <property type="molecule type" value="Genomic_DNA"/>
</dbReference>
<evidence type="ECO:0000313" key="2">
    <source>
        <dbReference type="EMBL" id="NHK99409.1"/>
    </source>
</evidence>
<dbReference type="Gene3D" id="3.90.550.10">
    <property type="entry name" value="Spore Coat Polysaccharide Biosynthesis Protein SpsA, Chain A"/>
    <property type="match status" value="1"/>
</dbReference>
<dbReference type="PANTHER" id="PTHR43685">
    <property type="entry name" value="GLYCOSYLTRANSFERASE"/>
    <property type="match status" value="1"/>
</dbReference>
<feature type="domain" description="Glycosyltransferase 2-like" evidence="1">
    <location>
        <begin position="8"/>
        <end position="146"/>
    </location>
</feature>
<evidence type="ECO:0000313" key="3">
    <source>
        <dbReference type="Proteomes" id="UP000802098"/>
    </source>
</evidence>
<evidence type="ECO:0000259" key="1">
    <source>
        <dbReference type="Pfam" id="PF00535"/>
    </source>
</evidence>
<keyword evidence="3" id="KW-1185">Reference proteome</keyword>
<sequence>MPPTPFITVVIPFFQREPGILARTLRSVATVGYPLDRLQVLVVDDESPWPACDELATSPPPQGLVLRVIRQANGGPGAARNTGLAHLPAGTELVAFIDSDDEWMPGHLDRAVNGLSAGFNAYFANLHHPGETQDEFAKSGRIEPSRHPAIGSAPGLHAYQGDIVHQITTANVIYMTTLVIVAAELGSVRFQESFRRGGEDYLYWLDLDAAGARFAFSSLPGARRGIGVNLWDSNGWGSDGLARRIHDEARYRQLALQRYARSDQTRTALRQEIRRLRSLMVHDALHRLRRGKALEWSVIWRMLRDTGPSSGQASGLPAIRPQT</sequence>
<dbReference type="InterPro" id="IPR001173">
    <property type="entry name" value="Glyco_trans_2-like"/>
</dbReference>
<gene>
    <name evidence="2" type="ORF">G7087_13570</name>
</gene>